<reference evidence="2" key="2">
    <citation type="submission" date="2023-07" db="EMBL/GenBank/DDBJ databases">
        <authorList>
            <person name="Sun H."/>
        </authorList>
    </citation>
    <scope>NUCLEOTIDE SEQUENCE</scope>
    <source>
        <strain evidence="2">05753</strain>
    </source>
</reference>
<dbReference type="InterPro" id="IPR016181">
    <property type="entry name" value="Acyl_CoA_acyltransferase"/>
</dbReference>
<keyword evidence="3" id="KW-1185">Reference proteome</keyword>
<keyword evidence="2" id="KW-0012">Acyltransferase</keyword>
<name>A0ABT8SVA9_9HYPH</name>
<dbReference type="EMBL" id="JAUKWQ010000002">
    <property type="protein sequence ID" value="MDO1582079.1"/>
    <property type="molecule type" value="Genomic_DNA"/>
</dbReference>
<dbReference type="InterPro" id="IPR052729">
    <property type="entry name" value="Acyl/Acetyltrans_Enzymes"/>
</dbReference>
<dbReference type="PANTHER" id="PTHR47237">
    <property type="entry name" value="SLL0310 PROTEIN"/>
    <property type="match status" value="1"/>
</dbReference>
<dbReference type="InterPro" id="IPR000182">
    <property type="entry name" value="GNAT_dom"/>
</dbReference>
<dbReference type="Pfam" id="PF00583">
    <property type="entry name" value="Acetyltransf_1"/>
    <property type="match status" value="1"/>
</dbReference>
<dbReference type="Proteomes" id="UP001169006">
    <property type="component" value="Unassembled WGS sequence"/>
</dbReference>
<comment type="caution">
    <text evidence="2">The sequence shown here is derived from an EMBL/GenBank/DDBJ whole genome shotgun (WGS) entry which is preliminary data.</text>
</comment>
<dbReference type="RefSeq" id="WP_302076225.1">
    <property type="nucleotide sequence ID" value="NZ_JAUKWQ010000002.1"/>
</dbReference>
<accession>A0ABT8SVA9</accession>
<gene>
    <name evidence="2" type="ORF">Q2T52_08225</name>
</gene>
<dbReference type="InterPro" id="IPR041496">
    <property type="entry name" value="YitH/HolE_GNAT"/>
</dbReference>
<reference evidence="2" key="1">
    <citation type="journal article" date="2015" name="Int. J. Syst. Evol. Microbiol.">
        <title>Rhizobium oryzicola sp. nov., potential plant-growth-promoting endophytic bacteria isolated from rice roots.</title>
        <authorList>
            <person name="Zhang X.X."/>
            <person name="Gao J.S."/>
            <person name="Cao Y.H."/>
            <person name="Sheirdil R.A."/>
            <person name="Wang X.C."/>
            <person name="Zhang L."/>
        </authorList>
    </citation>
    <scope>NUCLEOTIDE SEQUENCE</scope>
    <source>
        <strain evidence="2">05753</strain>
    </source>
</reference>
<dbReference type="Gene3D" id="3.40.630.90">
    <property type="match status" value="1"/>
</dbReference>
<dbReference type="Gene3D" id="3.40.630.30">
    <property type="match status" value="1"/>
</dbReference>
<feature type="domain" description="N-acetyltransferase" evidence="1">
    <location>
        <begin position="3"/>
        <end position="146"/>
    </location>
</feature>
<dbReference type="GO" id="GO:0016746">
    <property type="term" value="F:acyltransferase activity"/>
    <property type="evidence" value="ECO:0007669"/>
    <property type="project" value="UniProtKB-KW"/>
</dbReference>
<evidence type="ECO:0000313" key="2">
    <source>
        <dbReference type="EMBL" id="MDO1582079.1"/>
    </source>
</evidence>
<dbReference type="EC" id="2.3.1.-" evidence="2"/>
<protein>
    <submittedName>
        <fullName evidence="2">GNAT family N-acetyltransferase</fullName>
        <ecNumber evidence="2">2.3.1.-</ecNumber>
    </submittedName>
</protein>
<dbReference type="CDD" id="cd04301">
    <property type="entry name" value="NAT_SF"/>
    <property type="match status" value="1"/>
</dbReference>
<dbReference type="SUPFAM" id="SSF55729">
    <property type="entry name" value="Acyl-CoA N-acyltransferases (Nat)"/>
    <property type="match status" value="1"/>
</dbReference>
<organism evidence="2 3">
    <name type="scientific">Rhizobium oryzicola</name>
    <dbReference type="NCBI Taxonomy" id="1232668"/>
    <lineage>
        <taxon>Bacteria</taxon>
        <taxon>Pseudomonadati</taxon>
        <taxon>Pseudomonadota</taxon>
        <taxon>Alphaproteobacteria</taxon>
        <taxon>Hyphomicrobiales</taxon>
        <taxon>Rhizobiaceae</taxon>
        <taxon>Rhizobium/Agrobacterium group</taxon>
        <taxon>Rhizobium</taxon>
    </lineage>
</organism>
<proteinExistence type="predicted"/>
<keyword evidence="2" id="KW-0808">Transferase</keyword>
<dbReference type="Pfam" id="PF18014">
    <property type="entry name" value="Acetyltransf_18"/>
    <property type="match status" value="1"/>
</dbReference>
<sequence>MTRQIRTLLESEIECLLKWAKLEGWNPGLDDATAFYEADPQGFFGCFVNGELASAISAVAYDEGFGFIGLYISKPLHRGKGHGKRVWDHAMAYLGDRTIGLDGVPAQQANYARMGFAQAYRTWRWSGRVSQSPSPTAAGIVALTPDLHDAIAALDKRAFPASRSAFLDSWTGVPRHALAVIRNGTLTGYGVLRRCHDGYKIGPLFAESDEDACALFAALTVASDGEPVSIDVPEMQDVFSAHLTNIGFTKSFDTTRMYKGAAPDLEQRLVYGVTTLELG</sequence>
<evidence type="ECO:0000313" key="3">
    <source>
        <dbReference type="Proteomes" id="UP001169006"/>
    </source>
</evidence>
<evidence type="ECO:0000259" key="1">
    <source>
        <dbReference type="PROSITE" id="PS51186"/>
    </source>
</evidence>
<dbReference type="PROSITE" id="PS51186">
    <property type="entry name" value="GNAT"/>
    <property type="match status" value="1"/>
</dbReference>
<dbReference type="PANTHER" id="PTHR47237:SF1">
    <property type="entry name" value="SLL0310 PROTEIN"/>
    <property type="match status" value="1"/>
</dbReference>